<feature type="domain" description="HTH luxR-type" evidence="6">
    <location>
        <begin position="143"/>
        <end position="208"/>
    </location>
</feature>
<dbReference type="EMBL" id="JANLCK010000007">
    <property type="protein sequence ID" value="MCS5726921.1"/>
    <property type="molecule type" value="Genomic_DNA"/>
</dbReference>
<protein>
    <submittedName>
        <fullName evidence="8">Response regulator transcription factor</fullName>
    </submittedName>
</protein>
<organism evidence="8 9">
    <name type="scientific">Herbiconiux oxytropis</name>
    <dbReference type="NCBI Taxonomy" id="2970915"/>
    <lineage>
        <taxon>Bacteria</taxon>
        <taxon>Bacillati</taxon>
        <taxon>Actinomycetota</taxon>
        <taxon>Actinomycetes</taxon>
        <taxon>Micrococcales</taxon>
        <taxon>Microbacteriaceae</taxon>
        <taxon>Herbiconiux</taxon>
    </lineage>
</organism>
<dbReference type="SUPFAM" id="SSF46894">
    <property type="entry name" value="C-terminal effector domain of the bipartite response regulators"/>
    <property type="match status" value="1"/>
</dbReference>
<dbReference type="CDD" id="cd06170">
    <property type="entry name" value="LuxR_C_like"/>
    <property type="match status" value="1"/>
</dbReference>
<evidence type="ECO:0000259" key="6">
    <source>
        <dbReference type="PROSITE" id="PS50043"/>
    </source>
</evidence>
<dbReference type="PROSITE" id="PS00622">
    <property type="entry name" value="HTH_LUXR_1"/>
    <property type="match status" value="1"/>
</dbReference>
<dbReference type="GO" id="GO:0000160">
    <property type="term" value="P:phosphorelay signal transduction system"/>
    <property type="evidence" value="ECO:0007669"/>
    <property type="project" value="InterPro"/>
</dbReference>
<feature type="modified residue" description="4-aspartylphosphate" evidence="5">
    <location>
        <position position="54"/>
    </location>
</feature>
<evidence type="ECO:0000256" key="2">
    <source>
        <dbReference type="ARBA" id="ARBA00023015"/>
    </source>
</evidence>
<dbReference type="InterPro" id="IPR011006">
    <property type="entry name" value="CheY-like_superfamily"/>
</dbReference>
<keyword evidence="9" id="KW-1185">Reference proteome</keyword>
<dbReference type="PROSITE" id="PS50043">
    <property type="entry name" value="HTH_LUXR_2"/>
    <property type="match status" value="1"/>
</dbReference>
<dbReference type="SMART" id="SM00448">
    <property type="entry name" value="REC"/>
    <property type="match status" value="1"/>
</dbReference>
<dbReference type="PROSITE" id="PS50110">
    <property type="entry name" value="RESPONSE_REGULATORY"/>
    <property type="match status" value="1"/>
</dbReference>
<dbReference type="SUPFAM" id="SSF52172">
    <property type="entry name" value="CheY-like"/>
    <property type="match status" value="1"/>
</dbReference>
<accession>A0AA42BV69</accession>
<dbReference type="InterPro" id="IPR000792">
    <property type="entry name" value="Tscrpt_reg_LuxR_C"/>
</dbReference>
<keyword evidence="4" id="KW-0804">Transcription</keyword>
<dbReference type="PANTHER" id="PTHR43214">
    <property type="entry name" value="TWO-COMPONENT RESPONSE REGULATOR"/>
    <property type="match status" value="1"/>
</dbReference>
<dbReference type="Proteomes" id="UP001165587">
    <property type="component" value="Unassembled WGS sequence"/>
</dbReference>
<feature type="domain" description="Response regulatory" evidence="7">
    <location>
        <begin position="3"/>
        <end position="119"/>
    </location>
</feature>
<dbReference type="InterPro" id="IPR016032">
    <property type="entry name" value="Sig_transdc_resp-reg_C-effctor"/>
</dbReference>
<dbReference type="PANTHER" id="PTHR43214:SF24">
    <property type="entry name" value="TRANSCRIPTIONAL REGULATORY PROTEIN NARL-RELATED"/>
    <property type="match status" value="1"/>
</dbReference>
<dbReference type="Gene3D" id="3.40.50.2300">
    <property type="match status" value="1"/>
</dbReference>
<evidence type="ECO:0000259" key="7">
    <source>
        <dbReference type="PROSITE" id="PS50110"/>
    </source>
</evidence>
<dbReference type="SMART" id="SM00421">
    <property type="entry name" value="HTH_LUXR"/>
    <property type="match status" value="1"/>
</dbReference>
<evidence type="ECO:0000256" key="4">
    <source>
        <dbReference type="ARBA" id="ARBA00023163"/>
    </source>
</evidence>
<keyword evidence="2" id="KW-0805">Transcription regulation</keyword>
<evidence type="ECO:0000313" key="9">
    <source>
        <dbReference type="Proteomes" id="UP001165587"/>
    </source>
</evidence>
<dbReference type="PRINTS" id="PR00038">
    <property type="entry name" value="HTHLUXR"/>
</dbReference>
<evidence type="ECO:0000256" key="5">
    <source>
        <dbReference type="PROSITE-ProRule" id="PRU00169"/>
    </source>
</evidence>
<dbReference type="InterPro" id="IPR058245">
    <property type="entry name" value="NreC/VraR/RcsB-like_REC"/>
</dbReference>
<dbReference type="GO" id="GO:0003677">
    <property type="term" value="F:DNA binding"/>
    <property type="evidence" value="ECO:0007669"/>
    <property type="project" value="UniProtKB-KW"/>
</dbReference>
<keyword evidence="1 5" id="KW-0597">Phosphoprotein</keyword>
<comment type="caution">
    <text evidence="8">The sequence shown here is derived from an EMBL/GenBank/DDBJ whole genome shotgun (WGS) entry which is preliminary data.</text>
</comment>
<dbReference type="Pfam" id="PF00196">
    <property type="entry name" value="GerE"/>
    <property type="match status" value="1"/>
</dbReference>
<proteinExistence type="predicted"/>
<evidence type="ECO:0000313" key="8">
    <source>
        <dbReference type="EMBL" id="MCS5726921.1"/>
    </source>
</evidence>
<name>A0AA42BV69_9MICO</name>
<dbReference type="InterPro" id="IPR001789">
    <property type="entry name" value="Sig_transdc_resp-reg_receiver"/>
</dbReference>
<dbReference type="GO" id="GO:0006355">
    <property type="term" value="P:regulation of DNA-templated transcription"/>
    <property type="evidence" value="ECO:0007669"/>
    <property type="project" value="InterPro"/>
</dbReference>
<gene>
    <name evidence="8" type="ORF">N1028_13555</name>
</gene>
<dbReference type="InterPro" id="IPR039420">
    <property type="entry name" value="WalR-like"/>
</dbReference>
<evidence type="ECO:0000256" key="3">
    <source>
        <dbReference type="ARBA" id="ARBA00023125"/>
    </source>
</evidence>
<dbReference type="CDD" id="cd17535">
    <property type="entry name" value="REC_NarL-like"/>
    <property type="match status" value="1"/>
</dbReference>
<dbReference type="AlphaFoldDB" id="A0AA42BV69"/>
<keyword evidence="3" id="KW-0238">DNA-binding</keyword>
<reference evidence="8" key="1">
    <citation type="submission" date="2022-08" db="EMBL/GenBank/DDBJ databases">
        <authorList>
            <person name="Deng Y."/>
            <person name="Han X.-F."/>
            <person name="Zhang Y.-Q."/>
        </authorList>
    </citation>
    <scope>NUCLEOTIDE SEQUENCE</scope>
    <source>
        <strain evidence="8">CPCC 203407</strain>
    </source>
</reference>
<evidence type="ECO:0000256" key="1">
    <source>
        <dbReference type="ARBA" id="ARBA00022553"/>
    </source>
</evidence>
<dbReference type="Pfam" id="PF00072">
    <property type="entry name" value="Response_reg"/>
    <property type="match status" value="1"/>
</dbReference>
<sequence length="211" mass="22430">MIRAALVEDHEIVRTGIAAVLEADGSIEVIAEASTVAQGLSRIVATRPDVAVLDLRLPDGSGIDLCRDLHERLPALRCIILSAHVDDDAIDAALDAGAAGYVAKNVLGRDLVEAVTAVAAGRNLRRPSSPGVVPHPAHPAVPNDPRLGALTLRERQILGLISNGLTNREVGARLGLQEKTVKNYASHVLRKLGLERRTQAAVLGFEHKDEL</sequence>
<dbReference type="RefSeq" id="WP_259529835.1">
    <property type="nucleotide sequence ID" value="NZ_JANLCK010000007.1"/>
</dbReference>